<dbReference type="GO" id="GO:0005506">
    <property type="term" value="F:iron ion binding"/>
    <property type="evidence" value="ECO:0007669"/>
    <property type="project" value="InterPro"/>
</dbReference>
<evidence type="ECO:0000256" key="17">
    <source>
        <dbReference type="ARBA" id="ARBA00022729"/>
    </source>
</evidence>
<dbReference type="InterPro" id="IPR005962">
    <property type="entry name" value="Tyr_3_mOase"/>
</dbReference>
<keyword evidence="14" id="KW-0597">Phosphoprotein</keyword>
<dbReference type="Proteomes" id="UP000824219">
    <property type="component" value="Linkage Group LG14"/>
</dbReference>
<dbReference type="Gene3D" id="1.10.800.10">
    <property type="entry name" value="Aromatic amino acid hydroxylase"/>
    <property type="match status" value="1"/>
</dbReference>
<dbReference type="GO" id="GO:0006585">
    <property type="term" value="P:dopamine biosynthetic process from tyrosine"/>
    <property type="evidence" value="ECO:0007669"/>
    <property type="project" value="TreeGrafter"/>
</dbReference>
<comment type="cofactor">
    <cofactor evidence="2 26">
        <name>Fe(2+)</name>
        <dbReference type="ChEBI" id="CHEBI:29033"/>
    </cofactor>
</comment>
<dbReference type="PANTHER" id="PTHR11473">
    <property type="entry name" value="AROMATIC AMINO ACID HYDROXYLASE"/>
    <property type="match status" value="1"/>
</dbReference>
<evidence type="ECO:0000256" key="16">
    <source>
        <dbReference type="ARBA" id="ARBA00022723"/>
    </source>
</evidence>
<keyword evidence="12" id="KW-0963">Cytoplasm</keyword>
<dbReference type="Pfam" id="PF00049">
    <property type="entry name" value="Insulin"/>
    <property type="match status" value="1"/>
</dbReference>
<dbReference type="EC" id="1.14.16.2" evidence="10"/>
<evidence type="ECO:0000256" key="5">
    <source>
        <dbReference type="ARBA" id="ARBA00004556"/>
    </source>
</evidence>
<evidence type="ECO:0000256" key="1">
    <source>
        <dbReference type="ARBA" id="ARBA00000238"/>
    </source>
</evidence>
<evidence type="ECO:0000256" key="24">
    <source>
        <dbReference type="ARBA" id="ARBA00023273"/>
    </source>
</evidence>
<keyword evidence="13 27" id="KW-0964">Secreted</keyword>
<name>A0A9D3NM09_9TELE</name>
<dbReference type="CDD" id="cd03345">
    <property type="entry name" value="eu_TyrOH"/>
    <property type="match status" value="1"/>
</dbReference>
<dbReference type="InterPro" id="IPR036951">
    <property type="entry name" value="ArAA_hydroxylase_sf"/>
</dbReference>
<dbReference type="GO" id="GO:0004511">
    <property type="term" value="F:tyrosine 3-monooxygenase activity"/>
    <property type="evidence" value="ECO:0007669"/>
    <property type="project" value="UniProtKB-EC"/>
</dbReference>
<feature type="binding site" evidence="26">
    <location>
        <position position="367"/>
    </location>
    <ligand>
        <name>Fe cation</name>
        <dbReference type="ChEBI" id="CHEBI:24875"/>
    </ligand>
</feature>
<dbReference type="FunFam" id="1.10.100.10:FF:000002">
    <property type="entry name" value="Insulin-like growth factor II preproprotein"/>
    <property type="match status" value="1"/>
</dbReference>
<gene>
    <name evidence="30" type="ORF">KOW79_012375</name>
</gene>
<evidence type="ECO:0000256" key="13">
    <source>
        <dbReference type="ARBA" id="ARBA00022525"/>
    </source>
</evidence>
<feature type="binding site" evidence="26">
    <location>
        <position position="322"/>
    </location>
    <ligand>
        <name>Fe cation</name>
        <dbReference type="ChEBI" id="CHEBI:24875"/>
    </ligand>
</feature>
<feature type="region of interest" description="Disordered" evidence="28">
    <location>
        <begin position="630"/>
        <end position="671"/>
    </location>
</feature>
<keyword evidence="20 26" id="KW-0408">Iron</keyword>
<dbReference type="InterPro" id="IPR021164">
    <property type="entry name" value="Tyrosine_hydroxylase_CS"/>
</dbReference>
<keyword evidence="15" id="KW-0127">Catecholamine biosynthesis</keyword>
<dbReference type="Gene3D" id="3.30.70.260">
    <property type="match status" value="1"/>
</dbReference>
<dbReference type="GO" id="GO:0048471">
    <property type="term" value="C:perinuclear region of cytoplasm"/>
    <property type="evidence" value="ECO:0007669"/>
    <property type="project" value="UniProtKB-SubCell"/>
</dbReference>
<reference evidence="30 31" key="1">
    <citation type="submission" date="2021-06" db="EMBL/GenBank/DDBJ databases">
        <title>Chromosome-level genome assembly of the red-tail catfish (Hemibagrus wyckioides).</title>
        <authorList>
            <person name="Shao F."/>
        </authorList>
    </citation>
    <scope>NUCLEOTIDE SEQUENCE [LARGE SCALE GENOMIC DNA]</scope>
    <source>
        <strain evidence="30">EC202008001</strain>
        <tissue evidence="30">Blood</tissue>
    </source>
</reference>
<evidence type="ECO:0000256" key="6">
    <source>
        <dbReference type="ARBA" id="ARBA00004613"/>
    </source>
</evidence>
<comment type="catalytic activity">
    <reaction evidence="1">
        <text>(6R)-L-erythro-5,6,7,8-tetrahydrobiopterin + L-tyrosine + O2 = (4aS,6R)-4a-hydroxy-L-erythro-5,6,7,8-tetrahydrobiopterin + L-dopa</text>
        <dbReference type="Rhea" id="RHEA:18201"/>
        <dbReference type="ChEBI" id="CHEBI:15379"/>
        <dbReference type="ChEBI" id="CHEBI:15642"/>
        <dbReference type="ChEBI" id="CHEBI:57504"/>
        <dbReference type="ChEBI" id="CHEBI:58315"/>
        <dbReference type="ChEBI" id="CHEBI:59560"/>
        <dbReference type="EC" id="1.14.16.2"/>
    </reaction>
</comment>
<evidence type="ECO:0000256" key="3">
    <source>
        <dbReference type="ARBA" id="ARBA00002296"/>
    </source>
</evidence>
<dbReference type="GO" id="GO:0008083">
    <property type="term" value="F:growth factor activity"/>
    <property type="evidence" value="ECO:0007669"/>
    <property type="project" value="UniProtKB-KW"/>
</dbReference>
<evidence type="ECO:0000256" key="21">
    <source>
        <dbReference type="ARBA" id="ARBA00023030"/>
    </source>
</evidence>
<dbReference type="Pfam" id="PF00351">
    <property type="entry name" value="Biopterin_H"/>
    <property type="match status" value="1"/>
</dbReference>
<dbReference type="InterPro" id="IPR019774">
    <property type="entry name" value="Aromatic-AA_hydroxylase_C"/>
</dbReference>
<evidence type="ECO:0000256" key="14">
    <source>
        <dbReference type="ARBA" id="ARBA00022553"/>
    </source>
</evidence>
<keyword evidence="22" id="KW-0503">Monooxygenase</keyword>
<dbReference type="AlphaFoldDB" id="A0A9D3NM09"/>
<dbReference type="FunFam" id="3.30.70.260:FF:000024">
    <property type="entry name" value="Tyrosine 3-monooxygenase"/>
    <property type="match status" value="1"/>
</dbReference>
<dbReference type="InterPro" id="IPR036329">
    <property type="entry name" value="Aro-AA_hydroxylase_C_sf"/>
</dbReference>
<evidence type="ECO:0000256" key="25">
    <source>
        <dbReference type="ARBA" id="ARBA00032379"/>
    </source>
</evidence>
<dbReference type="EMBL" id="JAHKSW010000014">
    <property type="protein sequence ID" value="KAG7324359.1"/>
    <property type="molecule type" value="Genomic_DNA"/>
</dbReference>
<dbReference type="Pfam" id="PF21417">
    <property type="entry name" value="TH_ACT"/>
    <property type="match status" value="1"/>
</dbReference>
<feature type="compositionally biased region" description="Low complexity" evidence="28">
    <location>
        <begin position="1"/>
        <end position="12"/>
    </location>
</feature>
<feature type="domain" description="Biopterin-dependent aromatic amino acid hydroxylase family profile" evidence="29">
    <location>
        <begin position="143"/>
        <end position="489"/>
    </location>
</feature>
<evidence type="ECO:0000256" key="10">
    <source>
        <dbReference type="ARBA" id="ARBA00011993"/>
    </source>
</evidence>
<keyword evidence="23" id="KW-1015">Disulfide bond</keyword>
<evidence type="ECO:0000256" key="8">
    <source>
        <dbReference type="ARBA" id="ARBA00009034"/>
    </source>
</evidence>
<dbReference type="Gene3D" id="1.10.100.10">
    <property type="entry name" value="Insulin-like"/>
    <property type="match status" value="1"/>
</dbReference>
<dbReference type="SUPFAM" id="SSF56994">
    <property type="entry name" value="Insulin-like"/>
    <property type="match status" value="1"/>
</dbReference>
<keyword evidence="17" id="KW-0732">Signal</keyword>
<evidence type="ECO:0000256" key="22">
    <source>
        <dbReference type="ARBA" id="ARBA00023033"/>
    </source>
</evidence>
<evidence type="ECO:0000256" key="4">
    <source>
        <dbReference type="ARBA" id="ARBA00004489"/>
    </source>
</evidence>
<dbReference type="PROSITE" id="PS00262">
    <property type="entry name" value="INSULIN"/>
    <property type="match status" value="1"/>
</dbReference>
<dbReference type="CDD" id="cd04368">
    <property type="entry name" value="IlGF"/>
    <property type="match status" value="1"/>
</dbReference>
<evidence type="ECO:0000256" key="20">
    <source>
        <dbReference type="ARBA" id="ARBA00023004"/>
    </source>
</evidence>
<evidence type="ECO:0000259" key="29">
    <source>
        <dbReference type="PROSITE" id="PS51410"/>
    </source>
</evidence>
<feature type="region of interest" description="Disordered" evidence="28">
    <location>
        <begin position="1"/>
        <end position="38"/>
    </location>
</feature>
<dbReference type="SUPFAM" id="SSF55021">
    <property type="entry name" value="ACT-like"/>
    <property type="match status" value="1"/>
</dbReference>
<dbReference type="InterPro" id="IPR041903">
    <property type="entry name" value="Eu_TyrOH_cat"/>
</dbReference>
<evidence type="ECO:0000256" key="23">
    <source>
        <dbReference type="ARBA" id="ARBA00023157"/>
    </source>
</evidence>
<evidence type="ECO:0000313" key="30">
    <source>
        <dbReference type="EMBL" id="KAG7324359.1"/>
    </source>
</evidence>
<evidence type="ECO:0000256" key="12">
    <source>
        <dbReference type="ARBA" id="ARBA00022490"/>
    </source>
</evidence>
<dbReference type="InterPro" id="IPR045865">
    <property type="entry name" value="ACT-like_dom_sf"/>
</dbReference>
<dbReference type="InterPro" id="IPR013576">
    <property type="entry name" value="IGF2_C"/>
</dbReference>
<comment type="function">
    <text evidence="3">Plays an important role in the physiology of adrenergic neurons.</text>
</comment>
<dbReference type="OrthoDB" id="983542at2759"/>
<accession>A0A9D3NM09</accession>
<dbReference type="InterPro" id="IPR016179">
    <property type="entry name" value="Insulin-like"/>
</dbReference>
<keyword evidence="16 26" id="KW-0479">Metal-binding</keyword>
<dbReference type="GO" id="GO:0005179">
    <property type="term" value="F:hormone activity"/>
    <property type="evidence" value="ECO:0007669"/>
    <property type="project" value="InterPro"/>
</dbReference>
<proteinExistence type="inferred from homology"/>
<comment type="similarity">
    <text evidence="8 27">Belongs to the insulin family.</text>
</comment>
<keyword evidence="18" id="KW-0530">Neurotransmitter biosynthesis</keyword>
<comment type="subcellular location">
    <subcellularLocation>
        <location evidence="4">Cell projection</location>
        <location evidence="4">Axon</location>
    </subcellularLocation>
    <subcellularLocation>
        <location evidence="5">Cytoplasm</location>
        <location evidence="5">Perinuclear region</location>
    </subcellularLocation>
    <subcellularLocation>
        <location evidence="6 27">Secreted</location>
    </subcellularLocation>
</comment>
<dbReference type="Pfam" id="PF08365">
    <property type="entry name" value="IGF2_C"/>
    <property type="match status" value="1"/>
</dbReference>
<keyword evidence="24" id="KW-0966">Cell projection</keyword>
<evidence type="ECO:0000256" key="9">
    <source>
        <dbReference type="ARBA" id="ARBA00009712"/>
    </source>
</evidence>
<dbReference type="NCBIfam" id="TIGR01269">
    <property type="entry name" value="Tyr_3_monoox"/>
    <property type="match status" value="1"/>
</dbReference>
<evidence type="ECO:0000313" key="31">
    <source>
        <dbReference type="Proteomes" id="UP000824219"/>
    </source>
</evidence>
<comment type="pathway">
    <text evidence="7">Catecholamine biosynthesis; dopamine biosynthesis; dopamine from L-tyrosine: step 1/2.</text>
</comment>
<dbReference type="PROSITE" id="PS00367">
    <property type="entry name" value="BH4_AAA_HYDROXYL_1"/>
    <property type="match status" value="1"/>
</dbReference>
<comment type="similarity">
    <text evidence="9">Belongs to the biopterin-dependent aromatic amino acid hydroxylase family.</text>
</comment>
<evidence type="ECO:0000256" key="11">
    <source>
        <dbReference type="ARBA" id="ARBA00017181"/>
    </source>
</evidence>
<dbReference type="PANTHER" id="PTHR11473:SF39">
    <property type="entry name" value="TYROSINE 3-MONOOXYGENASE"/>
    <property type="match status" value="1"/>
</dbReference>
<dbReference type="Pfam" id="PF12549">
    <property type="entry name" value="TOH_N"/>
    <property type="match status" value="1"/>
</dbReference>
<dbReference type="InterPro" id="IPR036438">
    <property type="entry name" value="Insulin-like_sf"/>
</dbReference>
<evidence type="ECO:0000256" key="19">
    <source>
        <dbReference type="ARBA" id="ARBA00023002"/>
    </source>
</evidence>
<feature type="binding site" evidence="26">
    <location>
        <position position="327"/>
    </location>
    <ligand>
        <name>Fe cation</name>
        <dbReference type="ChEBI" id="CHEBI:24875"/>
    </ligand>
</feature>
<keyword evidence="21" id="KW-0339">Growth factor</keyword>
<evidence type="ECO:0000256" key="28">
    <source>
        <dbReference type="SAM" id="MobiDB-lite"/>
    </source>
</evidence>
<comment type="caution">
    <text evidence="30">The sequence shown here is derived from an EMBL/GenBank/DDBJ whole genome shotgun (WGS) entry which is preliminary data.</text>
</comment>
<dbReference type="InterPro" id="IPR049321">
    <property type="entry name" value="TH_ACT"/>
</dbReference>
<dbReference type="InterPro" id="IPR001273">
    <property type="entry name" value="ArAA_hydroxylase"/>
</dbReference>
<dbReference type="GO" id="GO:0030424">
    <property type="term" value="C:axon"/>
    <property type="evidence" value="ECO:0007669"/>
    <property type="project" value="UniProtKB-SubCell"/>
</dbReference>
<dbReference type="InterPro" id="IPR018301">
    <property type="entry name" value="ArAA_hydroxylase_Fe/CU_BS"/>
</dbReference>
<dbReference type="PRINTS" id="PR00372">
    <property type="entry name" value="FYWHYDRXLASE"/>
</dbReference>
<protein>
    <recommendedName>
        <fullName evidence="11">Tyrosine 3-monooxygenase</fullName>
        <ecNumber evidence="10">1.14.16.2</ecNumber>
    </recommendedName>
    <alternativeName>
        <fullName evidence="25">Tyrosine 3-hydroxylase</fullName>
    </alternativeName>
</protein>
<dbReference type="SMART" id="SM00078">
    <property type="entry name" value="IlGF"/>
    <property type="match status" value="1"/>
</dbReference>
<sequence length="671" mass="76576">MPNSTSSTSSTKSMRRAGSELERSDSVTSQPRFVGRRQSLIEDARKEREAAAAAEAVEANEHIVFQEDDGKALLNLFFTLRASKSPSLSRILKVFETFEAKMHHLETRVSHKPKDSPQDLDYFVRCEVHLSDVNTLVSSLKRIADDVRTTKEMKFHWFPKKIAELDKCHHLVNKFDPDLDQDHPGFTDPVYRKRRKQIGDIAFKYKHGETIPRVEYKQEEIETWREVYSTLRDLYTTHACNEYLEAFRLLEKHCGYSPDSIPQLEDVSCFLKERTGFQLRPVAGLLSARDFLASLAFRVFQCTQYIRHASAPMHSPEPDCVHELLGHVPMLADKSFAQFSQNIGLASLGASEDDIEKLSTLYWFTVEFGLCKQGDTLKAYGAGLLSSYGELVHALSDETEKREFDPDTVAVQPYQDQTYQSVYFVSGSFSDAKDKLRMYSIGIKRPFSVRFDPYTNSIEVLDNPLKIRGGLDCLRRDSGTNKGRKLCSSSQMLVCALVLSFCLFEIAAAETLCGGELVDALQFVCEDRGFYFSRPISRSNSRRSQNRGIVEECCFRSCDLALLEQYCAKPAKSERDVSATSLQVIPVMPALKQDAPRKHVTIKYSKYELWQQNAAQRLRRGIPAILRSRKFRPQAEKKKGQEQANVHKRLITLPSKRPPLWHPTEDYISHK</sequence>
<dbReference type="InterPro" id="IPR022353">
    <property type="entry name" value="Insulin_CS"/>
</dbReference>
<evidence type="ECO:0000256" key="27">
    <source>
        <dbReference type="RuleBase" id="RU000406"/>
    </source>
</evidence>
<evidence type="ECO:0000256" key="15">
    <source>
        <dbReference type="ARBA" id="ARBA00022584"/>
    </source>
</evidence>
<evidence type="ECO:0000256" key="2">
    <source>
        <dbReference type="ARBA" id="ARBA00001954"/>
    </source>
</evidence>
<organism evidence="30 31">
    <name type="scientific">Hemibagrus wyckioides</name>
    <dbReference type="NCBI Taxonomy" id="337641"/>
    <lineage>
        <taxon>Eukaryota</taxon>
        <taxon>Metazoa</taxon>
        <taxon>Chordata</taxon>
        <taxon>Craniata</taxon>
        <taxon>Vertebrata</taxon>
        <taxon>Euteleostomi</taxon>
        <taxon>Actinopterygii</taxon>
        <taxon>Neopterygii</taxon>
        <taxon>Teleostei</taxon>
        <taxon>Ostariophysi</taxon>
        <taxon>Siluriformes</taxon>
        <taxon>Bagridae</taxon>
        <taxon>Hemibagrus</taxon>
    </lineage>
</organism>
<dbReference type="PROSITE" id="PS51410">
    <property type="entry name" value="BH4_AAA_HYDROXYL_2"/>
    <property type="match status" value="1"/>
</dbReference>
<evidence type="ECO:0000256" key="26">
    <source>
        <dbReference type="PIRSR" id="PIRSR601273-2"/>
    </source>
</evidence>
<dbReference type="GO" id="GO:0043204">
    <property type="term" value="C:perikaryon"/>
    <property type="evidence" value="ECO:0007669"/>
    <property type="project" value="TreeGrafter"/>
</dbReference>
<dbReference type="SUPFAM" id="SSF56534">
    <property type="entry name" value="Aromatic aminoacid monoxygenases, catalytic and oligomerization domains"/>
    <property type="match status" value="1"/>
</dbReference>
<dbReference type="FunFam" id="1.10.800.10:FF:000002">
    <property type="entry name" value="Tyrosine 3-monooxygenase"/>
    <property type="match status" value="1"/>
</dbReference>
<evidence type="ECO:0000256" key="18">
    <source>
        <dbReference type="ARBA" id="ARBA00022979"/>
    </source>
</evidence>
<dbReference type="GO" id="GO:0005576">
    <property type="term" value="C:extracellular region"/>
    <property type="evidence" value="ECO:0007669"/>
    <property type="project" value="UniProtKB-SubCell"/>
</dbReference>
<keyword evidence="31" id="KW-1185">Reference proteome</keyword>
<evidence type="ECO:0000256" key="7">
    <source>
        <dbReference type="ARBA" id="ARBA00004700"/>
    </source>
</evidence>
<keyword evidence="19" id="KW-0560">Oxidoreductase</keyword>